<reference evidence="2" key="1">
    <citation type="submission" date="2016-11" db="EMBL/GenBank/DDBJ databases">
        <authorList>
            <person name="Varghese N."/>
            <person name="Submissions S."/>
        </authorList>
    </citation>
    <scope>NUCLEOTIDE SEQUENCE [LARGE SCALE GENOMIC DNA]</scope>
    <source>
        <strain evidence="2">DSM 44671</strain>
    </source>
</reference>
<gene>
    <name evidence="1" type="ORF">SAMN04489730_2537</name>
</gene>
<dbReference type="RefSeq" id="WP_072476456.1">
    <property type="nucleotide sequence ID" value="NZ_FPJG01000006.1"/>
</dbReference>
<evidence type="ECO:0000313" key="1">
    <source>
        <dbReference type="EMBL" id="SFW65802.1"/>
    </source>
</evidence>
<dbReference type="AlphaFoldDB" id="A0A1K1R0S9"/>
<dbReference type="OrthoDB" id="4552613at2"/>
<dbReference type="EMBL" id="FPJG01000006">
    <property type="protein sequence ID" value="SFW65802.1"/>
    <property type="molecule type" value="Genomic_DNA"/>
</dbReference>
<dbReference type="Proteomes" id="UP000182740">
    <property type="component" value="Unassembled WGS sequence"/>
</dbReference>
<sequence length="69" mass="7989">MFAGALNHADLGAVRAWVAKAPWRCPNAVQLLLQDQHEVFFRLWMLRDGQLRQYAPEKPHEDDPDFEDG</sequence>
<organism evidence="1 2">
    <name type="scientific">Amycolatopsis australiensis</name>
    <dbReference type="NCBI Taxonomy" id="546364"/>
    <lineage>
        <taxon>Bacteria</taxon>
        <taxon>Bacillati</taxon>
        <taxon>Actinomycetota</taxon>
        <taxon>Actinomycetes</taxon>
        <taxon>Pseudonocardiales</taxon>
        <taxon>Pseudonocardiaceae</taxon>
        <taxon>Amycolatopsis</taxon>
    </lineage>
</organism>
<keyword evidence="2" id="KW-1185">Reference proteome</keyword>
<protein>
    <submittedName>
        <fullName evidence="1">Uncharacterized protein</fullName>
    </submittedName>
</protein>
<evidence type="ECO:0000313" key="2">
    <source>
        <dbReference type="Proteomes" id="UP000182740"/>
    </source>
</evidence>
<accession>A0A1K1R0S9</accession>
<name>A0A1K1R0S9_9PSEU</name>
<proteinExistence type="predicted"/>